<evidence type="ECO:0000313" key="2">
    <source>
        <dbReference type="Proteomes" id="UP000821845"/>
    </source>
</evidence>
<dbReference type="EMBL" id="CM023485">
    <property type="protein sequence ID" value="KAH6929838.1"/>
    <property type="molecule type" value="Genomic_DNA"/>
</dbReference>
<protein>
    <submittedName>
        <fullName evidence="1">Uncharacterized protein</fullName>
    </submittedName>
</protein>
<sequence>MSSGPGRSRRGTLPESAIHVDGSRTPSFQPSAAATRVVTATCSARSGCPVRRSCLMRRRGRDNTLHASPDIPEQQESRTRACDSGVIAFLVSLDKW</sequence>
<evidence type="ECO:0000313" key="1">
    <source>
        <dbReference type="EMBL" id="KAH6929838.1"/>
    </source>
</evidence>
<organism evidence="1 2">
    <name type="scientific">Hyalomma asiaticum</name>
    <name type="common">Tick</name>
    <dbReference type="NCBI Taxonomy" id="266040"/>
    <lineage>
        <taxon>Eukaryota</taxon>
        <taxon>Metazoa</taxon>
        <taxon>Ecdysozoa</taxon>
        <taxon>Arthropoda</taxon>
        <taxon>Chelicerata</taxon>
        <taxon>Arachnida</taxon>
        <taxon>Acari</taxon>
        <taxon>Parasitiformes</taxon>
        <taxon>Ixodida</taxon>
        <taxon>Ixodoidea</taxon>
        <taxon>Ixodidae</taxon>
        <taxon>Hyalomminae</taxon>
        <taxon>Hyalomma</taxon>
    </lineage>
</organism>
<accession>A0ACB7S841</accession>
<name>A0ACB7S841_HYAAI</name>
<reference evidence="1" key="1">
    <citation type="submission" date="2020-05" db="EMBL/GenBank/DDBJ databases">
        <title>Large-scale comparative analyses of tick genomes elucidate their genetic diversity and vector capacities.</title>
        <authorList>
            <person name="Jia N."/>
            <person name="Wang J."/>
            <person name="Shi W."/>
            <person name="Du L."/>
            <person name="Sun Y."/>
            <person name="Zhan W."/>
            <person name="Jiang J."/>
            <person name="Wang Q."/>
            <person name="Zhang B."/>
            <person name="Ji P."/>
            <person name="Sakyi L.B."/>
            <person name="Cui X."/>
            <person name="Yuan T."/>
            <person name="Jiang B."/>
            <person name="Yang W."/>
            <person name="Lam T.T.-Y."/>
            <person name="Chang Q."/>
            <person name="Ding S."/>
            <person name="Wang X."/>
            <person name="Zhu J."/>
            <person name="Ruan X."/>
            <person name="Zhao L."/>
            <person name="Wei J."/>
            <person name="Que T."/>
            <person name="Du C."/>
            <person name="Cheng J."/>
            <person name="Dai P."/>
            <person name="Han X."/>
            <person name="Huang E."/>
            <person name="Gao Y."/>
            <person name="Liu J."/>
            <person name="Shao H."/>
            <person name="Ye R."/>
            <person name="Li L."/>
            <person name="Wei W."/>
            <person name="Wang X."/>
            <person name="Wang C."/>
            <person name="Yang T."/>
            <person name="Huo Q."/>
            <person name="Li W."/>
            <person name="Guo W."/>
            <person name="Chen H."/>
            <person name="Zhou L."/>
            <person name="Ni X."/>
            <person name="Tian J."/>
            <person name="Zhou Y."/>
            <person name="Sheng Y."/>
            <person name="Liu T."/>
            <person name="Pan Y."/>
            <person name="Xia L."/>
            <person name="Li J."/>
            <person name="Zhao F."/>
            <person name="Cao W."/>
        </authorList>
    </citation>
    <scope>NUCLEOTIDE SEQUENCE</scope>
    <source>
        <strain evidence="1">Hyas-2018</strain>
    </source>
</reference>
<comment type="caution">
    <text evidence="1">The sequence shown here is derived from an EMBL/GenBank/DDBJ whole genome shotgun (WGS) entry which is preliminary data.</text>
</comment>
<dbReference type="Proteomes" id="UP000821845">
    <property type="component" value="Chromosome 5"/>
</dbReference>
<proteinExistence type="predicted"/>
<gene>
    <name evidence="1" type="ORF">HPB50_005989</name>
</gene>
<keyword evidence="2" id="KW-1185">Reference proteome</keyword>